<evidence type="ECO:0000256" key="1">
    <source>
        <dbReference type="SAM" id="Phobius"/>
    </source>
</evidence>
<dbReference type="EMBL" id="MIGC01003299">
    <property type="protein sequence ID" value="PHJ19666.1"/>
    <property type="molecule type" value="Genomic_DNA"/>
</dbReference>
<keyword evidence="3" id="KW-1185">Reference proteome</keyword>
<gene>
    <name evidence="2" type="ORF">CSUI_006505</name>
</gene>
<comment type="caution">
    <text evidence="2">The sequence shown here is derived from an EMBL/GenBank/DDBJ whole genome shotgun (WGS) entry which is preliminary data.</text>
</comment>
<keyword evidence="1" id="KW-0472">Membrane</keyword>
<dbReference type="AlphaFoldDB" id="A0A2C6KU91"/>
<evidence type="ECO:0008006" key="4">
    <source>
        <dbReference type="Google" id="ProtNLM"/>
    </source>
</evidence>
<dbReference type="GeneID" id="94429872"/>
<proteinExistence type="predicted"/>
<evidence type="ECO:0000313" key="2">
    <source>
        <dbReference type="EMBL" id="PHJ19666.1"/>
    </source>
</evidence>
<dbReference type="Proteomes" id="UP000221165">
    <property type="component" value="Unassembled WGS sequence"/>
</dbReference>
<protein>
    <recommendedName>
        <fullName evidence="4">Transmembrane protein</fullName>
    </recommendedName>
</protein>
<feature type="transmembrane region" description="Helical" evidence="1">
    <location>
        <begin position="51"/>
        <end position="74"/>
    </location>
</feature>
<keyword evidence="1" id="KW-1133">Transmembrane helix</keyword>
<name>A0A2C6KU91_9APIC</name>
<organism evidence="2 3">
    <name type="scientific">Cystoisospora suis</name>
    <dbReference type="NCBI Taxonomy" id="483139"/>
    <lineage>
        <taxon>Eukaryota</taxon>
        <taxon>Sar</taxon>
        <taxon>Alveolata</taxon>
        <taxon>Apicomplexa</taxon>
        <taxon>Conoidasida</taxon>
        <taxon>Coccidia</taxon>
        <taxon>Eucoccidiorida</taxon>
        <taxon>Eimeriorina</taxon>
        <taxon>Sarcocystidae</taxon>
        <taxon>Cystoisospora</taxon>
    </lineage>
</organism>
<accession>A0A2C6KU91</accession>
<sequence length="110" mass="12915">MLKRMSGTERRKIRKNERKPFLSRILSETPSILPLHTLSHSCVHSSIRWMTFASFSFSRTFAPFFLSFFLPLLLRHPPSPALWLFLHAQKERGESSIDSWSHLDSVHHLE</sequence>
<reference evidence="2 3" key="1">
    <citation type="journal article" date="2017" name="Int. J. Parasitol.">
        <title>The genome of the protozoan parasite Cystoisospora suis and a reverse vaccinology approach to identify vaccine candidates.</title>
        <authorList>
            <person name="Palmieri N."/>
            <person name="Shrestha A."/>
            <person name="Ruttkowski B."/>
            <person name="Beck T."/>
            <person name="Vogl C."/>
            <person name="Tomley F."/>
            <person name="Blake D.P."/>
            <person name="Joachim A."/>
        </authorList>
    </citation>
    <scope>NUCLEOTIDE SEQUENCE [LARGE SCALE GENOMIC DNA]</scope>
    <source>
        <strain evidence="2 3">Wien I</strain>
    </source>
</reference>
<dbReference type="RefSeq" id="XP_067921364.1">
    <property type="nucleotide sequence ID" value="XM_068066661.1"/>
</dbReference>
<keyword evidence="1" id="KW-0812">Transmembrane</keyword>
<dbReference type="VEuPathDB" id="ToxoDB:CSUI_006505"/>
<evidence type="ECO:0000313" key="3">
    <source>
        <dbReference type="Proteomes" id="UP000221165"/>
    </source>
</evidence>